<comment type="similarity">
    <text evidence="2">Belongs to the sulfotransferase 1 family.</text>
</comment>
<evidence type="ECO:0000256" key="1">
    <source>
        <dbReference type="ARBA" id="ARBA00010236"/>
    </source>
</evidence>
<evidence type="ECO:0000259" key="4">
    <source>
        <dbReference type="Pfam" id="PF00685"/>
    </source>
</evidence>
<dbReference type="OrthoDB" id="5985073at2759"/>
<evidence type="ECO:0000313" key="6">
    <source>
        <dbReference type="RefSeq" id="XP_035697393.1"/>
    </source>
</evidence>
<evidence type="ECO:0000256" key="2">
    <source>
        <dbReference type="RuleBase" id="RU361155"/>
    </source>
</evidence>
<feature type="signal peptide" evidence="3">
    <location>
        <begin position="1"/>
        <end position="25"/>
    </location>
</feature>
<dbReference type="InterPro" id="IPR000863">
    <property type="entry name" value="Sulfotransferase_dom"/>
</dbReference>
<evidence type="ECO:0000313" key="5">
    <source>
        <dbReference type="Proteomes" id="UP000001554"/>
    </source>
</evidence>
<dbReference type="PANTHER" id="PTHR45964">
    <property type="entry name" value="WSCD FAMILY MEMBER CG9164"/>
    <property type="match status" value="1"/>
</dbReference>
<dbReference type="InterPro" id="IPR027417">
    <property type="entry name" value="P-loop_NTPase"/>
</dbReference>
<keyword evidence="5" id="KW-1185">Reference proteome</keyword>
<sequence>MATKFITRNFLGLLVVIVLALGLYAVNDPWKCGTSSVTQDRTRQLKIKENHIQMNVPEQIYPGSTVFSREEQIKGRKLVSLGCRVVTAKDESTKLYILMRFSNNTITREICEKICEKHRFYLTAIKVSSGDCYCSAFVPKMLGVACWIACKRGDCSKNHRFVFYKAKVSEVNSSCGAISLAQPGTWQPIALASYPGSGNTWTRHLLQYATGQFTGSVYRSGDLYMSGFLGELEDYKSGSTITIKSHVFLPNCTGAILLIRNPFDAVLSHFNFKMTSSHVNHVEESSLQGKEWRNFAMYSIGIWSDFIFKWLLDGPNVLVVYYEDILDDVSTEIRRMVKFLTNAYPTKDRLQCTVEWQEGLFHRKGKNRNNLDYYDQEMQNLFMRHIIAVSMALQAYKQISLPNSYSPKGFKTDSWPLLETEMSLLQKRIFKGKQLIRLKNA</sequence>
<dbReference type="KEGG" id="bfo:118430559"/>
<reference evidence="5" key="1">
    <citation type="journal article" date="2020" name="Nat. Ecol. Evol.">
        <title>Deeply conserved synteny resolves early events in vertebrate evolution.</title>
        <authorList>
            <person name="Simakov O."/>
            <person name="Marletaz F."/>
            <person name="Yue J.X."/>
            <person name="O'Connell B."/>
            <person name="Jenkins J."/>
            <person name="Brandt A."/>
            <person name="Calef R."/>
            <person name="Tung C.H."/>
            <person name="Huang T.K."/>
            <person name="Schmutz J."/>
            <person name="Satoh N."/>
            <person name="Yu J.K."/>
            <person name="Putnam N.H."/>
            <person name="Green R.E."/>
            <person name="Rokhsar D.S."/>
        </authorList>
    </citation>
    <scope>NUCLEOTIDE SEQUENCE [LARGE SCALE GENOMIC DNA]</scope>
    <source>
        <strain evidence="5">S238N-H82</strain>
    </source>
</reference>
<dbReference type="EC" id="2.8.2.-" evidence="2"/>
<gene>
    <name evidence="6" type="primary">LOC118430559</name>
</gene>
<dbReference type="SUPFAM" id="SSF52540">
    <property type="entry name" value="P-loop containing nucleoside triphosphate hydrolases"/>
    <property type="match status" value="1"/>
</dbReference>
<dbReference type="Proteomes" id="UP000001554">
    <property type="component" value="Chromosome 1"/>
</dbReference>
<comment type="similarity">
    <text evidence="1">Belongs to the WSCD family.</text>
</comment>
<feature type="chain" id="PRO_5039951968" description="Sulfotransferase" evidence="3">
    <location>
        <begin position="26"/>
        <end position="441"/>
    </location>
</feature>
<dbReference type="RefSeq" id="XP_035697393.1">
    <property type="nucleotide sequence ID" value="XM_035841500.1"/>
</dbReference>
<dbReference type="AlphaFoldDB" id="A0A9J7MA47"/>
<accession>A0A9J7MA47</accession>
<keyword evidence="3" id="KW-0732">Signal</keyword>
<dbReference type="GO" id="GO:0008146">
    <property type="term" value="F:sulfotransferase activity"/>
    <property type="evidence" value="ECO:0007669"/>
    <property type="project" value="InterPro"/>
</dbReference>
<dbReference type="Gene3D" id="3.40.50.300">
    <property type="entry name" value="P-loop containing nucleotide triphosphate hydrolases"/>
    <property type="match status" value="1"/>
</dbReference>
<dbReference type="Pfam" id="PF00685">
    <property type="entry name" value="Sulfotransfer_1"/>
    <property type="match status" value="1"/>
</dbReference>
<evidence type="ECO:0000256" key="3">
    <source>
        <dbReference type="SAM" id="SignalP"/>
    </source>
</evidence>
<dbReference type="GeneID" id="118430559"/>
<feature type="domain" description="Sulfotransferase" evidence="4">
    <location>
        <begin position="189"/>
        <end position="342"/>
    </location>
</feature>
<keyword evidence="2" id="KW-0808">Transferase</keyword>
<dbReference type="OMA" id="VEMHATI"/>
<protein>
    <recommendedName>
        <fullName evidence="2">Sulfotransferase</fullName>
        <ecNumber evidence="2">2.8.2.-</ecNumber>
    </recommendedName>
</protein>
<dbReference type="PANTHER" id="PTHR45964:SF9">
    <property type="entry name" value="SULFOTRANSFERASE"/>
    <property type="match status" value="1"/>
</dbReference>
<proteinExistence type="inferred from homology"/>
<organism evidence="5 6">
    <name type="scientific">Branchiostoma floridae</name>
    <name type="common">Florida lancelet</name>
    <name type="synonym">Amphioxus</name>
    <dbReference type="NCBI Taxonomy" id="7739"/>
    <lineage>
        <taxon>Eukaryota</taxon>
        <taxon>Metazoa</taxon>
        <taxon>Chordata</taxon>
        <taxon>Cephalochordata</taxon>
        <taxon>Leptocardii</taxon>
        <taxon>Amphioxiformes</taxon>
        <taxon>Branchiostomatidae</taxon>
        <taxon>Branchiostoma</taxon>
    </lineage>
</organism>
<name>A0A9J7MA47_BRAFL</name>
<reference evidence="6" key="2">
    <citation type="submission" date="2025-08" db="UniProtKB">
        <authorList>
            <consortium name="RefSeq"/>
        </authorList>
    </citation>
    <scope>IDENTIFICATION</scope>
    <source>
        <strain evidence="6">S238N-H82</strain>
        <tissue evidence="6">Testes</tissue>
    </source>
</reference>
<dbReference type="InterPro" id="IPR051589">
    <property type="entry name" value="Sialate-O-sulfotransferase"/>
</dbReference>